<protein>
    <submittedName>
        <fullName evidence="1">Uncharacterized protein</fullName>
    </submittedName>
</protein>
<evidence type="ECO:0000313" key="1">
    <source>
        <dbReference type="EMBL" id="HIQ61524.1"/>
    </source>
</evidence>
<comment type="caution">
    <text evidence="1">The sequence shown here is derived from an EMBL/GenBank/DDBJ whole genome shotgun (WGS) entry which is preliminary data.</text>
</comment>
<accession>A0A9D0YTP4</accession>
<name>A0A9D0YTP4_9FIRM</name>
<organism evidence="1 2">
    <name type="scientific">Candidatus Enterenecus faecium</name>
    <dbReference type="NCBI Taxonomy" id="2840780"/>
    <lineage>
        <taxon>Bacteria</taxon>
        <taxon>Bacillati</taxon>
        <taxon>Bacillota</taxon>
        <taxon>Clostridia</taxon>
        <taxon>Eubacteriales</taxon>
        <taxon>Candidatus Enterenecus</taxon>
    </lineage>
</organism>
<gene>
    <name evidence="1" type="ORF">IAD31_08050</name>
</gene>
<sequence length="65" mass="7644">MGNISEREFMEKFGQLTPQNQRYLVSIQEALSFAQQTGTQKDSNELKKEELMGERQAEEVYMLKR</sequence>
<evidence type="ECO:0000313" key="2">
    <source>
        <dbReference type="Proteomes" id="UP000886879"/>
    </source>
</evidence>
<reference evidence="1" key="2">
    <citation type="journal article" date="2021" name="PeerJ">
        <title>Extensive microbial diversity within the chicken gut microbiome revealed by metagenomics and culture.</title>
        <authorList>
            <person name="Gilroy R."/>
            <person name="Ravi A."/>
            <person name="Getino M."/>
            <person name="Pursley I."/>
            <person name="Horton D.L."/>
            <person name="Alikhan N.F."/>
            <person name="Baker D."/>
            <person name="Gharbi K."/>
            <person name="Hall N."/>
            <person name="Watson M."/>
            <person name="Adriaenssens E.M."/>
            <person name="Foster-Nyarko E."/>
            <person name="Jarju S."/>
            <person name="Secka A."/>
            <person name="Antonio M."/>
            <person name="Oren A."/>
            <person name="Chaudhuri R.R."/>
            <person name="La Ragione R."/>
            <person name="Hildebrand F."/>
            <person name="Pallen M.J."/>
        </authorList>
    </citation>
    <scope>NUCLEOTIDE SEQUENCE</scope>
    <source>
        <strain evidence="1">ChiGjej2B2-12916</strain>
    </source>
</reference>
<proteinExistence type="predicted"/>
<reference evidence="1" key="1">
    <citation type="submission" date="2020-10" db="EMBL/GenBank/DDBJ databases">
        <authorList>
            <person name="Gilroy R."/>
        </authorList>
    </citation>
    <scope>NUCLEOTIDE SEQUENCE</scope>
    <source>
        <strain evidence="1">ChiGjej2B2-12916</strain>
    </source>
</reference>
<dbReference type="AlphaFoldDB" id="A0A9D0YTP4"/>
<dbReference type="Proteomes" id="UP000886879">
    <property type="component" value="Unassembled WGS sequence"/>
</dbReference>
<dbReference type="EMBL" id="DVFO01000087">
    <property type="protein sequence ID" value="HIQ61524.1"/>
    <property type="molecule type" value="Genomic_DNA"/>
</dbReference>